<reference evidence="2 3" key="1">
    <citation type="submission" date="2018-04" db="EMBL/GenBank/DDBJ databases">
        <title>Novel Campyloabacter and Helicobacter Species and Strains.</title>
        <authorList>
            <person name="Mannion A.J."/>
            <person name="Shen Z."/>
            <person name="Fox J.G."/>
        </authorList>
    </citation>
    <scope>NUCLEOTIDE SEQUENCE [LARGE SCALE GENOMIC DNA]</scope>
    <source>
        <strain evidence="2 3">MIT 99-5101</strain>
    </source>
</reference>
<evidence type="ECO:0000313" key="2">
    <source>
        <dbReference type="EMBL" id="RDU64366.1"/>
    </source>
</evidence>
<comment type="caution">
    <text evidence="2">The sequence shown here is derived from an EMBL/GenBank/DDBJ whole genome shotgun (WGS) entry which is preliminary data.</text>
</comment>
<feature type="coiled-coil region" evidence="1">
    <location>
        <begin position="142"/>
        <end position="184"/>
    </location>
</feature>
<keyword evidence="3" id="KW-1185">Reference proteome</keyword>
<sequence length="221" mass="24574">MNPINTNTSGYQAAKANAAALGAKLVSYFETEDMAATTITSDSKKPQTLQELQSYITEKYGVNRADKTIEGIPATLNVSPTFLQEALKNPEKMQWLEENLQAMQSLNSSMFAGTLTQVSYSIDAKGEITMITSGSSDPDGRIAKENASRKQEEQRLKEKQEQKRLEEQKALEESLQKAQEAKQNGDSHFTFSISGANMQTIQNKIQESLQNTMQNHLNMEV</sequence>
<proteinExistence type="predicted"/>
<gene>
    <name evidence="2" type="ORF">CQA43_00710</name>
</gene>
<keyword evidence="1" id="KW-0175">Coiled coil</keyword>
<dbReference type="EMBL" id="NXLS01000001">
    <property type="protein sequence ID" value="RDU64366.1"/>
    <property type="molecule type" value="Genomic_DNA"/>
</dbReference>
<name>A0A3D8IHH3_9HELI</name>
<dbReference type="Proteomes" id="UP000256650">
    <property type="component" value="Unassembled WGS sequence"/>
</dbReference>
<dbReference type="OrthoDB" id="2035290at2"/>
<dbReference type="AlphaFoldDB" id="A0A3D8IHH3"/>
<dbReference type="RefSeq" id="WP_115550700.1">
    <property type="nucleotide sequence ID" value="NZ_CAOPHJ010000012.1"/>
</dbReference>
<organism evidence="2 3">
    <name type="scientific">Helicobacter ganmani</name>
    <dbReference type="NCBI Taxonomy" id="60246"/>
    <lineage>
        <taxon>Bacteria</taxon>
        <taxon>Pseudomonadati</taxon>
        <taxon>Campylobacterota</taxon>
        <taxon>Epsilonproteobacteria</taxon>
        <taxon>Campylobacterales</taxon>
        <taxon>Helicobacteraceae</taxon>
        <taxon>Helicobacter</taxon>
    </lineage>
</organism>
<evidence type="ECO:0000313" key="3">
    <source>
        <dbReference type="Proteomes" id="UP000256650"/>
    </source>
</evidence>
<protein>
    <submittedName>
        <fullName evidence="2">Uncharacterized protein</fullName>
    </submittedName>
</protein>
<dbReference type="GeneID" id="82534815"/>
<evidence type="ECO:0000256" key="1">
    <source>
        <dbReference type="SAM" id="Coils"/>
    </source>
</evidence>
<accession>A0A3D8IHH3</accession>